<dbReference type="EMBL" id="MF133442">
    <property type="protein sequence ID" value="ASK37150.1"/>
    <property type="molecule type" value="Genomic_DNA"/>
</dbReference>
<organism evidence="1">
    <name type="scientific">Klebsiella pneumoniae</name>
    <dbReference type="NCBI Taxonomy" id="573"/>
    <lineage>
        <taxon>Bacteria</taxon>
        <taxon>Pseudomonadati</taxon>
        <taxon>Pseudomonadota</taxon>
        <taxon>Gammaproteobacteria</taxon>
        <taxon>Enterobacterales</taxon>
        <taxon>Enterobacteriaceae</taxon>
        <taxon>Klebsiella/Raoultella group</taxon>
        <taxon>Klebsiella</taxon>
        <taxon>Klebsiella pneumoniae complex</taxon>
    </lineage>
</organism>
<evidence type="ECO:0000313" key="2">
    <source>
        <dbReference type="EMBL" id="SVS28811.1"/>
    </source>
</evidence>
<proteinExistence type="predicted"/>
<evidence type="ECO:0000313" key="1">
    <source>
        <dbReference type="EMBL" id="ASK37150.1"/>
    </source>
</evidence>
<sequence>MLVVFRGFCQNVGHFMNKVPLTVMKSLGGYDPAKVIRKKRPRKQAA</sequence>
<gene>
    <name evidence="2" type="ORF">SAMEA3649733_04561</name>
</gene>
<dbReference type="AlphaFoldDB" id="A0A220SUL3"/>
<reference evidence="1" key="1">
    <citation type="submission" date="2017-05" db="EMBL/GenBank/DDBJ databases">
        <title>Complete sequence of plasmid p11219-CTXM.</title>
        <authorList>
            <person name="Wang S."/>
            <person name="Zhou D."/>
        </authorList>
    </citation>
    <scope>NUCLEOTIDE SEQUENCE</scope>
    <source>
        <strain evidence="1">11219</strain>
        <plasmid evidence="1">p11219-CTXM</plasmid>
    </source>
</reference>
<name>A0A220SUL3_KLEPN</name>
<dbReference type="Proteomes" id="UP000259497">
    <property type="component" value="Unassembled WGS sequence"/>
</dbReference>
<reference evidence="2 3" key="2">
    <citation type="submission" date="2018-08" db="EMBL/GenBank/DDBJ databases">
        <authorList>
            <consortium name="Pathogen Informatics"/>
        </authorList>
    </citation>
    <scope>NUCLEOTIDE SEQUENCE [LARGE SCALE GENOMIC DNA]</scope>
    <source>
        <strain evidence="2 3">EuSCAPE_GR114</strain>
    </source>
</reference>
<protein>
    <submittedName>
        <fullName evidence="1">Uncharacterized protein</fullName>
    </submittedName>
</protein>
<dbReference type="EMBL" id="UIXM01000019">
    <property type="protein sequence ID" value="SVS28811.1"/>
    <property type="molecule type" value="Genomic_DNA"/>
</dbReference>
<accession>A0A220SUL3</accession>
<geneLocation type="plasmid" evidence="1">
    <name>p11219-CTXM</name>
</geneLocation>
<keyword evidence="1" id="KW-0614">Plasmid</keyword>
<evidence type="ECO:0000313" key="3">
    <source>
        <dbReference type="Proteomes" id="UP000259497"/>
    </source>
</evidence>